<sequence length="2101" mass="238125">MSTDLHLLLSVQPSRKKDPELLLAAGRPRKYHTKEELREANRRASRQYYHRNRKGPIWVLSGRPEVLPLRDISRDSLPDWLAPELVPQYRTLQQLQTKFRLMTSANRYQELKNISIRYLESRQIQVIDSEVEKYNSMYKLAEEQEDIILSAEGSARAPLYIKAREMTAEIREHVHLIEDMLSYALVGYSEFSRKYYREELDFQKEWRQQDPTAYVQTGPARRTEDSRTMTTPYPYGVVWRIPSRCYLPHSTSTMPPKGYSKRHVCERDDPVKSFRVKIHRKGPGTPKLILVPDKNRTPSSKRSGGSTSKSASKRRKVAHLGDPLMDTSSVDDWVDEDLFIPFDTTELGTKTVNSPNDYMRYWLEHKQSLYLDEVVSAEVCALVCAICRLDKGDIWRCKDCLGRPALCGICCRTQHLANPFHRVEIWKGEHFSPSWLWKTGVQVSLCRSGSCCNIASEGSSSPPSISHDDNDCTFGAKPEGSHLGDSKTLVVVHTNGIHQIPFVFCYCEDSPDDDIQLLRMGFYPATQKDVKTVFTFAVMDTYLLENLECYTSAFHFYSKLRRLTNEVFPKQVPNRYREGLRCGRQWRKLKEMKRYGLAHTRATPQEGEMALFCAACPQPGMNLPEGWEHDEEQWKYGITLAADGNFSLLHREQKNTDDVWLKNGEGYLVERTRYEKHLKVTSEEREIPTCHEHRAVEDKSKTTKGCDVTGVGAYACSRHGCFVPGSVVNFHRGERQMYMDYGLSNSIKTTSADKMKRLILLYDINCQYSRNLKKRFDAGPYLSLPSDLESSPLGLASFTYSPMFIKGIGYTSGEILEALWSVLNEASRPTQTMSLAHRTEVLDAFIADSNWKKMLNLMVSIPAMFARSVREIARAREAFELLDQTASSSQRAIWQHALDKALSKRVHDVAEMDILNVSLNKPPSRAKVQHKLMVEEQNQNIGAFRRSLPRQSLRTDAQELELVKKRETLHSEISSFWTSTQILFPDVNLDQYRYLNPPESAADIDGEDQDSEPILLDYGDNPFTEAPDPEDVDIPLPSSFDRLPTLMRSAGRKEIKLRVAQANDALEAIRTEIGHKSYLFRSNIRLADGKKQKTRGYAAVKAANQAIRLSMRVYEQARWALQRLGANTDILGRFKPLVKEDTRAITAIYRPNEPGQTKSCLSWIWGVDVQGDSVNSPYLQELYRVNWLRSRCRLDRWEEEHKLLKAEMDWVCRFFDTKADVCLGWAQLTEGKPGHQAYAHRQAETWRLLAADARSAFEKSKKEVENIVSGDVDDFSNGLGLLLSARSIAAGGHKVILITASFSISMMPPNLKTARPLEYLSMRLLCSIHEFVHRRAGMTTQEADEFSRCISNELAQSTILIGCAVLRFPSLRLAPRSLYRLFALFLHFDEPDLDHLDACLVDWDPDMDSLVGTNVRTSWWMLGQCPRQFPLEDLLGSWKDLPGYQPPLHTREIDDDASFLMPSRLSALETQIQLFLECVDAELEAQDRETMRISDLSASVEESWLPHEIEGGPNADLGEGISPIMDISSPSTDLLPRILAYNVERVRNSLNWACRVQLSDDQQTLVSSCVRLEVEEMLRVVAIAHASSGLPCNPDLYEAIAKLVFSSNITYNMVFDGSLRLALGHPRHALQPPWVPSVLNCKMPEGMRLDFLGARRIVVTWYPASEWSYAMRRLHRNKLHYRWNVINKVITAMDDDLLARRERIDTLTAVATEIKLLRFKNDPTAPRPIPPKELDLGLQSECEVIADVTFAAFRNPSASVFGSECPKADFDNPEQVKWSLTEYTKASKGGKKIAAPDRENTLRDKFPGVSSVKPDGKLEIIDEPFCVRDAKEVVLAWYLPGVITVERQDEISYAIEWLSTTPNPPALVIDTDASQKNFRAHPSLFSQSQSGTFRSGVATYASAWPMQGHLDGPFDPSASFKNPKQGGLDFIKLISQSLAVLGGILALVHPALFQAGLDALANLGSGHIDNVENRKLLKSVLRHWSTPFTAISVIVNRESPFHTDAGSHPSSYDMLYAGGSYRGGVLEIKGIDVRVMYEPGTVVLFPAGVFPHGVPSVHGDRFCIAHFFRHSVLEQVPYFRPPALPKFVHLSDIYFNGFPGV</sequence>
<dbReference type="PANTHER" id="PTHR33096">
    <property type="entry name" value="CXC2 DOMAIN-CONTAINING PROTEIN"/>
    <property type="match status" value="1"/>
</dbReference>
<dbReference type="GeneID" id="9378473"/>
<dbReference type="Pfam" id="PF12851">
    <property type="entry name" value="Tet_JBP"/>
    <property type="match status" value="1"/>
</dbReference>
<keyword evidence="2" id="KW-0479">Metal-binding</keyword>
<evidence type="ECO:0000256" key="1">
    <source>
        <dbReference type="ARBA" id="ARBA00001954"/>
    </source>
</evidence>
<dbReference type="InParanoid" id="D6RN36"/>
<dbReference type="Proteomes" id="UP000001861">
    <property type="component" value="Unassembled WGS sequence"/>
</dbReference>
<dbReference type="EMBL" id="AACS02000006">
    <property type="protein sequence ID" value="EFI27457.1"/>
    <property type="molecule type" value="Genomic_DNA"/>
</dbReference>
<evidence type="ECO:0000256" key="6">
    <source>
        <dbReference type="SAM" id="MobiDB-lite"/>
    </source>
</evidence>
<protein>
    <submittedName>
        <fullName evidence="9">Uncharacterized protein</fullName>
    </submittedName>
</protein>
<accession>D6RN36</accession>
<feature type="domain" description="2OGFeDO JBP1/TET oxygenase" evidence="7">
    <location>
        <begin position="1930"/>
        <end position="2069"/>
    </location>
</feature>
<dbReference type="Gene3D" id="3.60.130.30">
    <property type="match status" value="1"/>
</dbReference>
<reference evidence="9 10" key="1">
    <citation type="journal article" date="2010" name="Proc. Natl. Acad. Sci. U.S.A.">
        <title>Insights into evolution of multicellular fungi from the assembled chromosomes of the mushroom Coprinopsis cinerea (Coprinus cinereus).</title>
        <authorList>
            <person name="Stajich J.E."/>
            <person name="Wilke S.K."/>
            <person name="Ahren D."/>
            <person name="Au C.H."/>
            <person name="Birren B.W."/>
            <person name="Borodovsky M."/>
            <person name="Burns C."/>
            <person name="Canback B."/>
            <person name="Casselton L.A."/>
            <person name="Cheng C.K."/>
            <person name="Deng J."/>
            <person name="Dietrich F.S."/>
            <person name="Fargo D.C."/>
            <person name="Farman M.L."/>
            <person name="Gathman A.C."/>
            <person name="Goldberg J."/>
            <person name="Guigo R."/>
            <person name="Hoegger P.J."/>
            <person name="Hooker J.B."/>
            <person name="Huggins A."/>
            <person name="James T.Y."/>
            <person name="Kamada T."/>
            <person name="Kilaru S."/>
            <person name="Kodira C."/>
            <person name="Kues U."/>
            <person name="Kupfer D."/>
            <person name="Kwan H.S."/>
            <person name="Lomsadze A."/>
            <person name="Li W."/>
            <person name="Lilly W.W."/>
            <person name="Ma L.J."/>
            <person name="Mackey A.J."/>
            <person name="Manning G."/>
            <person name="Martin F."/>
            <person name="Muraguchi H."/>
            <person name="Natvig D.O."/>
            <person name="Palmerini H."/>
            <person name="Ramesh M.A."/>
            <person name="Rehmeyer C.J."/>
            <person name="Roe B.A."/>
            <person name="Shenoy N."/>
            <person name="Stanke M."/>
            <person name="Ter-Hovhannisyan V."/>
            <person name="Tunlid A."/>
            <person name="Velagapudi R."/>
            <person name="Vision T.J."/>
            <person name="Zeng Q."/>
            <person name="Zolan M.E."/>
            <person name="Pukkila P.J."/>
        </authorList>
    </citation>
    <scope>NUCLEOTIDE SEQUENCE [LARGE SCALE GENOMIC DNA]</scope>
    <source>
        <strain evidence="10">Okayama-7 / 130 / ATCC MYA-4618 / FGSC 9003</strain>
    </source>
</reference>
<comment type="caution">
    <text evidence="9">The sequence shown here is derived from an EMBL/GenBank/DDBJ whole genome shotgun (WGS) entry which is preliminary data.</text>
</comment>
<dbReference type="KEGG" id="cci:CC1G_15488"/>
<dbReference type="HOGENOM" id="CLU_232374_0_0_1"/>
<keyword evidence="4" id="KW-0560">Oxidoreductase</keyword>
<dbReference type="eggNOG" id="ENOG502SJ1F">
    <property type="taxonomic scope" value="Eukaryota"/>
</dbReference>
<name>D6RN36_COPC7</name>
<keyword evidence="3" id="KW-0223">Dioxygenase</keyword>
<feature type="domain" description="CxC2-like cysteine cluster KDZ transposase-associated" evidence="8">
    <location>
        <begin position="485"/>
        <end position="566"/>
    </location>
</feature>
<evidence type="ECO:0000259" key="7">
    <source>
        <dbReference type="Pfam" id="PF12851"/>
    </source>
</evidence>
<organism evidence="9 10">
    <name type="scientific">Coprinopsis cinerea (strain Okayama-7 / 130 / ATCC MYA-4618 / FGSC 9003)</name>
    <name type="common">Inky cap fungus</name>
    <name type="synonym">Hormographiella aspergillata</name>
    <dbReference type="NCBI Taxonomy" id="240176"/>
    <lineage>
        <taxon>Eukaryota</taxon>
        <taxon>Fungi</taxon>
        <taxon>Dikarya</taxon>
        <taxon>Basidiomycota</taxon>
        <taxon>Agaricomycotina</taxon>
        <taxon>Agaricomycetes</taxon>
        <taxon>Agaricomycetidae</taxon>
        <taxon>Agaricales</taxon>
        <taxon>Agaricineae</taxon>
        <taxon>Psathyrellaceae</taxon>
        <taxon>Coprinopsis</taxon>
    </lineage>
</organism>
<keyword evidence="5" id="KW-0408">Iron</keyword>
<dbReference type="GO" id="GO:0051213">
    <property type="term" value="F:dioxygenase activity"/>
    <property type="evidence" value="ECO:0007669"/>
    <property type="project" value="UniProtKB-KW"/>
</dbReference>
<evidence type="ECO:0000259" key="8">
    <source>
        <dbReference type="Pfam" id="PF18803"/>
    </source>
</evidence>
<evidence type="ECO:0000256" key="2">
    <source>
        <dbReference type="ARBA" id="ARBA00022723"/>
    </source>
</evidence>
<feature type="compositionally biased region" description="Low complexity" evidence="6">
    <location>
        <begin position="297"/>
        <end position="310"/>
    </location>
</feature>
<dbReference type="PANTHER" id="PTHR33096:SF1">
    <property type="entry name" value="CXC1-LIKE CYSTEINE CLUSTER ASSOCIATED WITH KDZ TRANSPOSASES DOMAIN-CONTAINING PROTEIN"/>
    <property type="match status" value="1"/>
</dbReference>
<evidence type="ECO:0000313" key="9">
    <source>
        <dbReference type="EMBL" id="EFI27457.1"/>
    </source>
</evidence>
<dbReference type="InterPro" id="IPR024779">
    <property type="entry name" value="2OGFeDO_JBP1/TET_oxygenase_dom"/>
</dbReference>
<dbReference type="VEuPathDB" id="FungiDB:CC1G_15488"/>
<dbReference type="InterPro" id="IPR040521">
    <property type="entry name" value="KDZ"/>
</dbReference>
<dbReference type="RefSeq" id="XP_002910951.1">
    <property type="nucleotide sequence ID" value="XM_002910905.1"/>
</dbReference>
<dbReference type="OrthoDB" id="3214502at2759"/>
<proteinExistence type="predicted"/>
<evidence type="ECO:0000256" key="5">
    <source>
        <dbReference type="ARBA" id="ARBA00023004"/>
    </source>
</evidence>
<evidence type="ECO:0000313" key="10">
    <source>
        <dbReference type="Proteomes" id="UP000001861"/>
    </source>
</evidence>
<dbReference type="InterPro" id="IPR041457">
    <property type="entry name" value="CxC2_KDZ-assoc"/>
</dbReference>
<evidence type="ECO:0000256" key="3">
    <source>
        <dbReference type="ARBA" id="ARBA00022964"/>
    </source>
</evidence>
<dbReference type="GO" id="GO:0046872">
    <property type="term" value="F:metal ion binding"/>
    <property type="evidence" value="ECO:0007669"/>
    <property type="project" value="UniProtKB-KW"/>
</dbReference>
<comment type="cofactor">
    <cofactor evidence="1">
        <name>Fe(2+)</name>
        <dbReference type="ChEBI" id="CHEBI:29033"/>
    </cofactor>
</comment>
<evidence type="ECO:0000256" key="4">
    <source>
        <dbReference type="ARBA" id="ARBA00023002"/>
    </source>
</evidence>
<dbReference type="Pfam" id="PF18803">
    <property type="entry name" value="CxC2"/>
    <property type="match status" value="1"/>
</dbReference>
<feature type="region of interest" description="Disordered" evidence="6">
    <location>
        <begin position="282"/>
        <end position="318"/>
    </location>
</feature>
<dbReference type="Pfam" id="PF18758">
    <property type="entry name" value="KDZ"/>
    <property type="match status" value="1"/>
</dbReference>
<keyword evidence="10" id="KW-1185">Reference proteome</keyword>
<gene>
    <name evidence="9" type="ORF">CC1G_15488</name>
</gene>